<keyword evidence="4" id="KW-0010">Activator</keyword>
<evidence type="ECO:0000313" key="8">
    <source>
        <dbReference type="Proteomes" id="UP000186819"/>
    </source>
</evidence>
<keyword evidence="3" id="KW-0238">DNA-binding</keyword>
<reference evidence="8" key="1">
    <citation type="submission" date="2017-01" db="EMBL/GenBank/DDBJ databases">
        <authorList>
            <person name="Varghese N."/>
            <person name="Submissions S."/>
        </authorList>
    </citation>
    <scope>NUCLEOTIDE SEQUENCE [LARGE SCALE GENOMIC DNA]</scope>
    <source>
        <strain evidence="8">ATCC 51758</strain>
    </source>
</reference>
<evidence type="ECO:0000256" key="4">
    <source>
        <dbReference type="ARBA" id="ARBA00023159"/>
    </source>
</evidence>
<feature type="domain" description="HTH lysR-type" evidence="6">
    <location>
        <begin position="19"/>
        <end position="76"/>
    </location>
</feature>
<comment type="similarity">
    <text evidence="1">Belongs to the LysR transcriptional regulatory family.</text>
</comment>
<organism evidence="7 8">
    <name type="scientific">Aromatoleum tolulyticum</name>
    <dbReference type="NCBI Taxonomy" id="34027"/>
    <lineage>
        <taxon>Bacteria</taxon>
        <taxon>Pseudomonadati</taxon>
        <taxon>Pseudomonadota</taxon>
        <taxon>Betaproteobacteria</taxon>
        <taxon>Rhodocyclales</taxon>
        <taxon>Rhodocyclaceae</taxon>
        <taxon>Aromatoleum</taxon>
    </lineage>
</organism>
<dbReference type="GO" id="GO:0003700">
    <property type="term" value="F:DNA-binding transcription factor activity"/>
    <property type="evidence" value="ECO:0007669"/>
    <property type="project" value="InterPro"/>
</dbReference>
<dbReference type="InterPro" id="IPR036388">
    <property type="entry name" value="WH-like_DNA-bd_sf"/>
</dbReference>
<dbReference type="EMBL" id="FTMD01000007">
    <property type="protein sequence ID" value="SIQ84973.1"/>
    <property type="molecule type" value="Genomic_DNA"/>
</dbReference>
<gene>
    <name evidence="7" type="ORF">SAMN05421829_107126</name>
</gene>
<dbReference type="PANTHER" id="PTHR30346:SF26">
    <property type="entry name" value="HYDROGEN PEROXIDE-INDUCIBLE GENES ACTIVATOR"/>
    <property type="match status" value="1"/>
</dbReference>
<protein>
    <submittedName>
        <fullName evidence="7">LysR family transcriptional regulator, hydrogen peroxide-inducible genes activator</fullName>
    </submittedName>
</protein>
<dbReference type="GO" id="GO:0032993">
    <property type="term" value="C:protein-DNA complex"/>
    <property type="evidence" value="ECO:0007669"/>
    <property type="project" value="TreeGrafter"/>
</dbReference>
<keyword evidence="5" id="KW-0804">Transcription</keyword>
<evidence type="ECO:0000256" key="2">
    <source>
        <dbReference type="ARBA" id="ARBA00023015"/>
    </source>
</evidence>
<dbReference type="AlphaFoldDB" id="A0A1N6W479"/>
<dbReference type="PROSITE" id="PS50931">
    <property type="entry name" value="HTH_LYSR"/>
    <property type="match status" value="1"/>
</dbReference>
<evidence type="ECO:0000256" key="1">
    <source>
        <dbReference type="ARBA" id="ARBA00009437"/>
    </source>
</evidence>
<dbReference type="Pfam" id="PF00126">
    <property type="entry name" value="HTH_1"/>
    <property type="match status" value="1"/>
</dbReference>
<dbReference type="GO" id="GO:0003677">
    <property type="term" value="F:DNA binding"/>
    <property type="evidence" value="ECO:0007669"/>
    <property type="project" value="UniProtKB-KW"/>
</dbReference>
<dbReference type="SUPFAM" id="SSF46785">
    <property type="entry name" value="Winged helix' DNA-binding domain"/>
    <property type="match status" value="1"/>
</dbReference>
<evidence type="ECO:0000256" key="3">
    <source>
        <dbReference type="ARBA" id="ARBA00023125"/>
    </source>
</evidence>
<proteinExistence type="inferred from homology"/>
<dbReference type="CDD" id="cd08411">
    <property type="entry name" value="PBP2_OxyR"/>
    <property type="match status" value="1"/>
</dbReference>
<dbReference type="Gene3D" id="1.10.10.10">
    <property type="entry name" value="Winged helix-like DNA-binding domain superfamily/Winged helix DNA-binding domain"/>
    <property type="match status" value="1"/>
</dbReference>
<evidence type="ECO:0000259" key="6">
    <source>
        <dbReference type="PROSITE" id="PS50931"/>
    </source>
</evidence>
<dbReference type="PRINTS" id="PR00039">
    <property type="entry name" value="HTHLYSR"/>
</dbReference>
<evidence type="ECO:0000313" key="7">
    <source>
        <dbReference type="EMBL" id="SIQ84973.1"/>
    </source>
</evidence>
<evidence type="ECO:0000256" key="5">
    <source>
        <dbReference type="ARBA" id="ARBA00023163"/>
    </source>
</evidence>
<dbReference type="InterPro" id="IPR005119">
    <property type="entry name" value="LysR_subst-bd"/>
</dbReference>
<accession>A0A1N6W479</accession>
<dbReference type="Gene3D" id="3.40.190.10">
    <property type="entry name" value="Periplasmic binding protein-like II"/>
    <property type="match status" value="2"/>
</dbReference>
<dbReference type="InterPro" id="IPR000847">
    <property type="entry name" value="LysR_HTH_N"/>
</dbReference>
<dbReference type="FunFam" id="1.10.10.10:FF:000001">
    <property type="entry name" value="LysR family transcriptional regulator"/>
    <property type="match status" value="1"/>
</dbReference>
<dbReference type="Pfam" id="PF03466">
    <property type="entry name" value="LysR_substrate"/>
    <property type="match status" value="1"/>
</dbReference>
<dbReference type="SUPFAM" id="SSF53850">
    <property type="entry name" value="Periplasmic binding protein-like II"/>
    <property type="match status" value="1"/>
</dbReference>
<name>A0A1N6W479_9RHOO</name>
<keyword evidence="8" id="KW-1185">Reference proteome</keyword>
<keyword evidence="2" id="KW-0805">Transcription regulation</keyword>
<dbReference type="PANTHER" id="PTHR30346">
    <property type="entry name" value="TRANSCRIPTIONAL DUAL REGULATOR HCAR-RELATED"/>
    <property type="match status" value="1"/>
</dbReference>
<sequence length="330" mass="35991">MCPCGVTSSTHAIAQRTPMTLTDLRYLIALAHERHFGRAAEKCHVSQPTLSVAIKKVEDELGVQLFERSATEVKITSTGQRIVAQAEKVLMEAAQIPEIAAAGKDPLSGPLRLGVIYTIAPYLLPRLIPRVHKLAPRMPLIIHENYTTRLLEALKRGELDVIVLSLPFDEAGIVAQPVYDEPFRVLIPATHPWTALAHIDPEKLADDQLLLLGAGNCFRDQVLEVCPHCRNVSGLQRTLEGSSLETIRHMVATGLGVTVLPSTAADDLPTQNALVAVRPFSDPEPSRRVALAWRVTYPRSGAIDVLRTAILESDLPGVRPIGRVAPLEIA</sequence>
<dbReference type="STRING" id="34027.SAMN05421829_107126"/>
<dbReference type="Proteomes" id="UP000186819">
    <property type="component" value="Unassembled WGS sequence"/>
</dbReference>
<dbReference type="InterPro" id="IPR036390">
    <property type="entry name" value="WH_DNA-bd_sf"/>
</dbReference>